<keyword evidence="9" id="KW-0443">Lipid metabolism</keyword>
<evidence type="ECO:0000256" key="4">
    <source>
        <dbReference type="ARBA" id="ARBA00022556"/>
    </source>
</evidence>
<keyword evidence="10" id="KW-0812">Transmembrane</keyword>
<evidence type="ECO:0000256" key="7">
    <source>
        <dbReference type="ARBA" id="ARBA00022777"/>
    </source>
</evidence>
<evidence type="ECO:0000256" key="2">
    <source>
        <dbReference type="ARBA" id="ARBA00012071"/>
    </source>
</evidence>
<keyword evidence="10" id="KW-1133">Transmembrane helix</keyword>
<dbReference type="HAMAP" id="MF_00409">
    <property type="entry name" value="LpxK"/>
    <property type="match status" value="1"/>
</dbReference>
<protein>
    <recommendedName>
        <fullName evidence="2">tetraacyldisaccharide 4'-kinase</fullName>
        <ecNumber evidence="2">2.7.1.130</ecNumber>
    </recommendedName>
</protein>
<keyword evidence="3" id="KW-0444">Lipid biosynthesis</keyword>
<dbReference type="GO" id="GO:0009029">
    <property type="term" value="F:lipid-A 4'-kinase activity"/>
    <property type="evidence" value="ECO:0007669"/>
    <property type="project" value="UniProtKB-EC"/>
</dbReference>
<dbReference type="InterPro" id="IPR003758">
    <property type="entry name" value="LpxK"/>
</dbReference>
<keyword evidence="10" id="KW-0472">Membrane</keyword>
<dbReference type="Pfam" id="PF02606">
    <property type="entry name" value="LpxK"/>
    <property type="match status" value="2"/>
</dbReference>
<dbReference type="AlphaFoldDB" id="A0A1W1D349"/>
<evidence type="ECO:0000256" key="5">
    <source>
        <dbReference type="ARBA" id="ARBA00022679"/>
    </source>
</evidence>
<dbReference type="InterPro" id="IPR027417">
    <property type="entry name" value="P-loop_NTPase"/>
</dbReference>
<accession>A0A1W1D349</accession>
<name>A0A1W1D349_9ZZZZ</name>
<keyword evidence="8" id="KW-0067">ATP-binding</keyword>
<evidence type="ECO:0000256" key="1">
    <source>
        <dbReference type="ARBA" id="ARBA00004870"/>
    </source>
</evidence>
<feature type="transmembrane region" description="Helical" evidence="10">
    <location>
        <begin position="22"/>
        <end position="40"/>
    </location>
</feature>
<dbReference type="EC" id="2.7.1.130" evidence="2"/>
<sequence length="303" mass="34809">MKKNIVFWIEEYFYHPTFIQKLLSFLLLPLSFLYCFIMYVRFKMTKVEDFGVKIISVGNLSVGGSGKTPLVTALASKYQDVAIILRGYGRASKGLVVVKDKEKILCDVATSGDEAMIYALKLPQSVVIVSEDRKKAIQKAKEMGVKVIFLDDGYSKHFIKKLDILIDVMTPNRYCFPSGPFRERLYKEKKALVVQEEKDFTRVVNVKDKYDKMSLVTAIARPNRLDKYLPKVVSKNYFEDHHTFTKDELEAILQKDNADALLVTFKDYVKIKSFDLPLALLDLDIEVDEKILQQIGNYIAKED</sequence>
<reference evidence="11" key="1">
    <citation type="submission" date="2016-10" db="EMBL/GenBank/DDBJ databases">
        <authorList>
            <person name="de Groot N.N."/>
        </authorList>
    </citation>
    <scope>NUCLEOTIDE SEQUENCE</scope>
</reference>
<keyword evidence="5 11" id="KW-0808">Transferase</keyword>
<dbReference type="GO" id="GO:0005524">
    <property type="term" value="F:ATP binding"/>
    <property type="evidence" value="ECO:0007669"/>
    <property type="project" value="UniProtKB-KW"/>
</dbReference>
<dbReference type="PANTHER" id="PTHR42724:SF1">
    <property type="entry name" value="TETRAACYLDISACCHARIDE 4'-KINASE, MITOCHONDRIAL-RELATED"/>
    <property type="match status" value="1"/>
</dbReference>
<dbReference type="PANTHER" id="PTHR42724">
    <property type="entry name" value="TETRAACYLDISACCHARIDE 4'-KINASE"/>
    <property type="match status" value="1"/>
</dbReference>
<organism evidence="11">
    <name type="scientific">hydrothermal vent metagenome</name>
    <dbReference type="NCBI Taxonomy" id="652676"/>
    <lineage>
        <taxon>unclassified sequences</taxon>
        <taxon>metagenomes</taxon>
        <taxon>ecological metagenomes</taxon>
    </lineage>
</organism>
<gene>
    <name evidence="11" type="ORF">MNB_SM-3-180</name>
</gene>
<evidence type="ECO:0000256" key="10">
    <source>
        <dbReference type="SAM" id="Phobius"/>
    </source>
</evidence>
<comment type="pathway">
    <text evidence="1">Glycolipid biosynthesis; lipid IV(A) biosynthesis; lipid IV(A) from (3R)-3-hydroxytetradecanoyl-[acyl-carrier-protein] and UDP-N-acetyl-alpha-D-glucosamine: step 6/6.</text>
</comment>
<dbReference type="GO" id="GO:0009244">
    <property type="term" value="P:lipopolysaccharide core region biosynthetic process"/>
    <property type="evidence" value="ECO:0007669"/>
    <property type="project" value="TreeGrafter"/>
</dbReference>
<proteinExistence type="inferred from homology"/>
<dbReference type="NCBIfam" id="NF001892">
    <property type="entry name" value="PRK00652.1-5"/>
    <property type="match status" value="1"/>
</dbReference>
<dbReference type="UniPathway" id="UPA00359">
    <property type="reaction ID" value="UER00482"/>
</dbReference>
<dbReference type="GO" id="GO:0009245">
    <property type="term" value="P:lipid A biosynthetic process"/>
    <property type="evidence" value="ECO:0007669"/>
    <property type="project" value="UniProtKB-KW"/>
</dbReference>
<keyword evidence="4" id="KW-0441">Lipid A biosynthesis</keyword>
<evidence type="ECO:0000313" key="11">
    <source>
        <dbReference type="EMBL" id="SFV74836.1"/>
    </source>
</evidence>
<dbReference type="EMBL" id="FPHP01000005">
    <property type="protein sequence ID" value="SFV74836.1"/>
    <property type="molecule type" value="Genomic_DNA"/>
</dbReference>
<dbReference type="SUPFAM" id="SSF52540">
    <property type="entry name" value="P-loop containing nucleoside triphosphate hydrolases"/>
    <property type="match status" value="1"/>
</dbReference>
<evidence type="ECO:0000256" key="3">
    <source>
        <dbReference type="ARBA" id="ARBA00022516"/>
    </source>
</evidence>
<evidence type="ECO:0000256" key="6">
    <source>
        <dbReference type="ARBA" id="ARBA00022741"/>
    </source>
</evidence>
<evidence type="ECO:0000256" key="9">
    <source>
        <dbReference type="ARBA" id="ARBA00023098"/>
    </source>
</evidence>
<dbReference type="NCBIfam" id="TIGR00682">
    <property type="entry name" value="lpxK"/>
    <property type="match status" value="1"/>
</dbReference>
<keyword evidence="7 11" id="KW-0418">Kinase</keyword>
<evidence type="ECO:0000256" key="8">
    <source>
        <dbReference type="ARBA" id="ARBA00022840"/>
    </source>
</evidence>
<dbReference type="GO" id="GO:0005886">
    <property type="term" value="C:plasma membrane"/>
    <property type="evidence" value="ECO:0007669"/>
    <property type="project" value="TreeGrafter"/>
</dbReference>
<keyword evidence="6" id="KW-0547">Nucleotide-binding</keyword>